<protein>
    <submittedName>
        <fullName evidence="2">VOC family protein</fullName>
    </submittedName>
</protein>
<dbReference type="Proteomes" id="UP001596183">
    <property type="component" value="Unassembled WGS sequence"/>
</dbReference>
<dbReference type="InterPro" id="IPR037523">
    <property type="entry name" value="VOC_core"/>
</dbReference>
<evidence type="ECO:0000313" key="2">
    <source>
        <dbReference type="EMBL" id="MFC5671267.1"/>
    </source>
</evidence>
<dbReference type="Pfam" id="PF00903">
    <property type="entry name" value="Glyoxalase"/>
    <property type="match status" value="1"/>
</dbReference>
<dbReference type="SUPFAM" id="SSF54593">
    <property type="entry name" value="Glyoxalase/Bleomycin resistance protein/Dihydroxybiphenyl dioxygenase"/>
    <property type="match status" value="1"/>
</dbReference>
<sequence length="136" mass="14696">MSDDESYELLGFDHVLLPVGDLDEAVGFYERAGFPVGFRLDEAGIVLLKVGGETPGVLLRHEEGLGCRPPAWPSARMWLEVPDARVAAEALESAGIGLLDGPFSSATGWTVEFADPWGNVVGLTDYTKRPQLGRRP</sequence>
<dbReference type="RefSeq" id="WP_381211054.1">
    <property type="nucleotide sequence ID" value="NZ_JBHSPC010000037.1"/>
</dbReference>
<keyword evidence="3" id="KW-1185">Reference proteome</keyword>
<accession>A0ABW0XNG6</accession>
<feature type="domain" description="VOC" evidence="1">
    <location>
        <begin position="11"/>
        <end position="126"/>
    </location>
</feature>
<evidence type="ECO:0000313" key="3">
    <source>
        <dbReference type="Proteomes" id="UP001596183"/>
    </source>
</evidence>
<evidence type="ECO:0000259" key="1">
    <source>
        <dbReference type="PROSITE" id="PS51819"/>
    </source>
</evidence>
<dbReference type="InterPro" id="IPR029068">
    <property type="entry name" value="Glyas_Bleomycin-R_OHBP_Dase"/>
</dbReference>
<proteinExistence type="predicted"/>
<dbReference type="Gene3D" id="3.10.180.10">
    <property type="entry name" value="2,3-Dihydroxybiphenyl 1,2-Dioxygenase, domain 1"/>
    <property type="match status" value="1"/>
</dbReference>
<dbReference type="EMBL" id="JBHSPC010000037">
    <property type="protein sequence ID" value="MFC5671267.1"/>
    <property type="molecule type" value="Genomic_DNA"/>
</dbReference>
<name>A0ABW0XNG6_9ACTN</name>
<gene>
    <name evidence="2" type="ORF">ACFP2V_14415</name>
</gene>
<dbReference type="PROSITE" id="PS51819">
    <property type="entry name" value="VOC"/>
    <property type="match status" value="1"/>
</dbReference>
<dbReference type="InterPro" id="IPR004360">
    <property type="entry name" value="Glyas_Fos-R_dOase_dom"/>
</dbReference>
<dbReference type="CDD" id="cd06587">
    <property type="entry name" value="VOC"/>
    <property type="match status" value="1"/>
</dbReference>
<organism evidence="2 3">
    <name type="scientific">Streptomyces incanus</name>
    <dbReference type="NCBI Taxonomy" id="887453"/>
    <lineage>
        <taxon>Bacteria</taxon>
        <taxon>Bacillati</taxon>
        <taxon>Actinomycetota</taxon>
        <taxon>Actinomycetes</taxon>
        <taxon>Kitasatosporales</taxon>
        <taxon>Streptomycetaceae</taxon>
        <taxon>Streptomyces</taxon>
    </lineage>
</organism>
<comment type="caution">
    <text evidence="2">The sequence shown here is derived from an EMBL/GenBank/DDBJ whole genome shotgun (WGS) entry which is preliminary data.</text>
</comment>
<reference evidence="3" key="1">
    <citation type="journal article" date="2019" name="Int. J. Syst. Evol. Microbiol.">
        <title>The Global Catalogue of Microorganisms (GCM) 10K type strain sequencing project: providing services to taxonomists for standard genome sequencing and annotation.</title>
        <authorList>
            <consortium name="The Broad Institute Genomics Platform"/>
            <consortium name="The Broad Institute Genome Sequencing Center for Infectious Disease"/>
            <person name="Wu L."/>
            <person name="Ma J."/>
        </authorList>
    </citation>
    <scope>NUCLEOTIDE SEQUENCE [LARGE SCALE GENOMIC DNA]</scope>
    <source>
        <strain evidence="3">JCM 13852</strain>
    </source>
</reference>